<dbReference type="AlphaFoldDB" id="A0AAE0C494"/>
<gene>
    <name evidence="2" type="ORF">CYMTET_42407</name>
</gene>
<keyword evidence="3" id="KW-1185">Reference proteome</keyword>
<accession>A0AAE0C494</accession>
<dbReference type="EMBL" id="LGRX02028396">
    <property type="protein sequence ID" value="KAK3248113.1"/>
    <property type="molecule type" value="Genomic_DNA"/>
</dbReference>
<comment type="caution">
    <text evidence="2">The sequence shown here is derived from an EMBL/GenBank/DDBJ whole genome shotgun (WGS) entry which is preliminary data.</text>
</comment>
<dbReference type="PANTHER" id="PTHR33675:SF1">
    <property type="entry name" value="HOLOCARBOXYLASE SYNTHETASE"/>
    <property type="match status" value="1"/>
</dbReference>
<feature type="region of interest" description="Disordered" evidence="1">
    <location>
        <begin position="107"/>
        <end position="139"/>
    </location>
</feature>
<protein>
    <submittedName>
        <fullName evidence="2">Uncharacterized protein</fullName>
    </submittedName>
</protein>
<reference evidence="2 3" key="1">
    <citation type="journal article" date="2015" name="Genome Biol. Evol.">
        <title>Comparative Genomics of a Bacterivorous Green Alga Reveals Evolutionary Causalities and Consequences of Phago-Mixotrophic Mode of Nutrition.</title>
        <authorList>
            <person name="Burns J.A."/>
            <person name="Paasch A."/>
            <person name="Narechania A."/>
            <person name="Kim E."/>
        </authorList>
    </citation>
    <scope>NUCLEOTIDE SEQUENCE [LARGE SCALE GENOMIC DNA]</scope>
    <source>
        <strain evidence="2 3">PLY_AMNH</strain>
    </source>
</reference>
<evidence type="ECO:0000313" key="2">
    <source>
        <dbReference type="EMBL" id="KAK3248113.1"/>
    </source>
</evidence>
<name>A0AAE0C494_9CHLO</name>
<evidence type="ECO:0000313" key="3">
    <source>
        <dbReference type="Proteomes" id="UP001190700"/>
    </source>
</evidence>
<proteinExistence type="predicted"/>
<sequence>MMRGNSKKRKHENPLDEVERTLYSSFSTAANRISLLYTQAINQQRKAFALGSKHLAERVVHWLEDEHDGTQPISPAILVAFLRRELEDIEGSAADLAPSVPTAPTIPAGPPSAPTNTWSHDQRISGSRGGARLDGRSSPQEVCRHRVRQQGGEARGAQGCFDVVGSSPRRAFADFNLQQEIPHTQPEVNAFGIRDVPSANASVPMHQAGVPSPME</sequence>
<organism evidence="2 3">
    <name type="scientific">Cymbomonas tetramitiformis</name>
    <dbReference type="NCBI Taxonomy" id="36881"/>
    <lineage>
        <taxon>Eukaryota</taxon>
        <taxon>Viridiplantae</taxon>
        <taxon>Chlorophyta</taxon>
        <taxon>Pyramimonadophyceae</taxon>
        <taxon>Pyramimonadales</taxon>
        <taxon>Pyramimonadaceae</taxon>
        <taxon>Cymbomonas</taxon>
    </lineage>
</organism>
<evidence type="ECO:0000256" key="1">
    <source>
        <dbReference type="SAM" id="MobiDB-lite"/>
    </source>
</evidence>
<dbReference type="Proteomes" id="UP001190700">
    <property type="component" value="Unassembled WGS sequence"/>
</dbReference>
<dbReference type="PANTHER" id="PTHR33675">
    <property type="entry name" value="NUCLEAR RECEPTOR FAMILY 2 GROUP C PROTEIN"/>
    <property type="match status" value="1"/>
</dbReference>